<dbReference type="AlphaFoldDB" id="A0A1Y1WJS5"/>
<proteinExistence type="predicted"/>
<evidence type="ECO:0008006" key="3">
    <source>
        <dbReference type="Google" id="ProtNLM"/>
    </source>
</evidence>
<dbReference type="InterPro" id="IPR036770">
    <property type="entry name" value="Ankyrin_rpt-contain_sf"/>
</dbReference>
<comment type="caution">
    <text evidence="1">The sequence shown here is derived from an EMBL/GenBank/DDBJ whole genome shotgun (WGS) entry which is preliminary data.</text>
</comment>
<sequence length="389" mass="47244">MNTSNKEIDIRSFNENKTIIIDLMKKNDIINLTNFIIKNNIILESFNINEFDLLIYGIRINISNKMLSFVYDHCHYKYINYTHILNRSEIVTPLFLALYYSNYDLAKTIIEKGGNINYKGIKYNVLSFLKKKRALDKRKLIFILSHGFNITYINKYQLIYNFNFSLTKVILEFCIFNNNFILKLLNINKNKTPMSKNAFYELIRNEKGKFEIKEWYYKLLNKRKYKQIEYIYSYEDRNNNANNIQKLLQCANKIDTSDNDFLKYTILRKIEKKKLNVFMEKEYLHYEFNKIYYDKLKKINRFIKKKTFTQLMIFFEENKFIFKDLKKVDYDFITFSILKDVPKSYIKEVLKYCPLYIFKKKWIKMTLSTNNQSLLRILLKSFNENKIIN</sequence>
<name>A0A1Y1WJS5_9FUNG</name>
<dbReference type="Proteomes" id="UP000193944">
    <property type="component" value="Unassembled WGS sequence"/>
</dbReference>
<keyword evidence="2" id="KW-1185">Reference proteome</keyword>
<evidence type="ECO:0000313" key="2">
    <source>
        <dbReference type="Proteomes" id="UP000193944"/>
    </source>
</evidence>
<dbReference type="EMBL" id="MCFG01000387">
    <property type="protein sequence ID" value="ORX73466.1"/>
    <property type="molecule type" value="Genomic_DNA"/>
</dbReference>
<accession>A0A1Y1WJS5</accession>
<organism evidence="1 2">
    <name type="scientific">Anaeromyces robustus</name>
    <dbReference type="NCBI Taxonomy" id="1754192"/>
    <lineage>
        <taxon>Eukaryota</taxon>
        <taxon>Fungi</taxon>
        <taxon>Fungi incertae sedis</taxon>
        <taxon>Chytridiomycota</taxon>
        <taxon>Chytridiomycota incertae sedis</taxon>
        <taxon>Neocallimastigomycetes</taxon>
        <taxon>Neocallimastigales</taxon>
        <taxon>Neocallimastigaceae</taxon>
        <taxon>Anaeromyces</taxon>
    </lineage>
</organism>
<protein>
    <recommendedName>
        <fullName evidence="3">Ankyrin</fullName>
    </recommendedName>
</protein>
<reference evidence="1 2" key="2">
    <citation type="submission" date="2016-08" db="EMBL/GenBank/DDBJ databases">
        <title>Pervasive Adenine N6-methylation of Active Genes in Fungi.</title>
        <authorList>
            <consortium name="DOE Joint Genome Institute"/>
            <person name="Mondo S.J."/>
            <person name="Dannebaum R.O."/>
            <person name="Kuo R.C."/>
            <person name="Labutti K."/>
            <person name="Haridas S."/>
            <person name="Kuo A."/>
            <person name="Salamov A."/>
            <person name="Ahrendt S.R."/>
            <person name="Lipzen A."/>
            <person name="Sullivan W."/>
            <person name="Andreopoulos W.B."/>
            <person name="Clum A."/>
            <person name="Lindquist E."/>
            <person name="Daum C."/>
            <person name="Ramamoorthy G.K."/>
            <person name="Gryganskyi A."/>
            <person name="Culley D."/>
            <person name="Magnuson J.K."/>
            <person name="James T.Y."/>
            <person name="O'Malley M.A."/>
            <person name="Stajich J.E."/>
            <person name="Spatafora J.W."/>
            <person name="Visel A."/>
            <person name="Grigoriev I.V."/>
        </authorList>
    </citation>
    <scope>NUCLEOTIDE SEQUENCE [LARGE SCALE GENOMIC DNA]</scope>
    <source>
        <strain evidence="1 2">S4</strain>
    </source>
</reference>
<evidence type="ECO:0000313" key="1">
    <source>
        <dbReference type="EMBL" id="ORX73466.1"/>
    </source>
</evidence>
<gene>
    <name evidence="1" type="ORF">BCR32DRAFT_285627</name>
</gene>
<dbReference type="SUPFAM" id="SSF48403">
    <property type="entry name" value="Ankyrin repeat"/>
    <property type="match status" value="1"/>
</dbReference>
<reference evidence="1 2" key="1">
    <citation type="submission" date="2016-08" db="EMBL/GenBank/DDBJ databases">
        <title>A Parts List for Fungal Cellulosomes Revealed by Comparative Genomics.</title>
        <authorList>
            <consortium name="DOE Joint Genome Institute"/>
            <person name="Haitjema C.H."/>
            <person name="Gilmore S.P."/>
            <person name="Henske J.K."/>
            <person name="Solomon K.V."/>
            <person name="De Groot R."/>
            <person name="Kuo A."/>
            <person name="Mondo S.J."/>
            <person name="Salamov A.A."/>
            <person name="Labutti K."/>
            <person name="Zhao Z."/>
            <person name="Chiniquy J."/>
            <person name="Barry K."/>
            <person name="Brewer H.M."/>
            <person name="Purvine S.O."/>
            <person name="Wright A.T."/>
            <person name="Boxma B."/>
            <person name="Van Alen T."/>
            <person name="Hackstein J.H."/>
            <person name="Baker S.E."/>
            <person name="Grigoriev I.V."/>
            <person name="O'Malley M.A."/>
        </authorList>
    </citation>
    <scope>NUCLEOTIDE SEQUENCE [LARGE SCALE GENOMIC DNA]</scope>
    <source>
        <strain evidence="1 2">S4</strain>
    </source>
</reference>